<dbReference type="SMART" id="SM00753">
    <property type="entry name" value="PAM"/>
    <property type="match status" value="1"/>
</dbReference>
<keyword evidence="4" id="KW-1185">Reference proteome</keyword>
<evidence type="ECO:0000313" key="3">
    <source>
        <dbReference type="EMBL" id="KAK7044283.1"/>
    </source>
</evidence>
<evidence type="ECO:0000256" key="1">
    <source>
        <dbReference type="SAM" id="MobiDB-lite"/>
    </source>
</evidence>
<proteinExistence type="predicted"/>
<dbReference type="EMBL" id="JAXCGZ010021730">
    <property type="protein sequence ID" value="KAK7044283.1"/>
    <property type="molecule type" value="Genomic_DNA"/>
</dbReference>
<feature type="compositionally biased region" description="Low complexity" evidence="1">
    <location>
        <begin position="107"/>
        <end position="125"/>
    </location>
</feature>
<feature type="domain" description="PCI" evidence="2">
    <location>
        <begin position="628"/>
        <end position="794"/>
    </location>
</feature>
<dbReference type="Gene3D" id="1.25.40.570">
    <property type="match status" value="1"/>
</dbReference>
<organism evidence="3 4">
    <name type="scientific">Halocaridina rubra</name>
    <name type="common">Hawaiian red shrimp</name>
    <dbReference type="NCBI Taxonomy" id="373956"/>
    <lineage>
        <taxon>Eukaryota</taxon>
        <taxon>Metazoa</taxon>
        <taxon>Ecdysozoa</taxon>
        <taxon>Arthropoda</taxon>
        <taxon>Crustacea</taxon>
        <taxon>Multicrustacea</taxon>
        <taxon>Malacostraca</taxon>
        <taxon>Eumalacostraca</taxon>
        <taxon>Eucarida</taxon>
        <taxon>Decapoda</taxon>
        <taxon>Pleocyemata</taxon>
        <taxon>Caridea</taxon>
        <taxon>Atyoidea</taxon>
        <taxon>Atyidae</taxon>
        <taxon>Halocaridina</taxon>
    </lineage>
</organism>
<feature type="region of interest" description="Disordered" evidence="1">
    <location>
        <begin position="1"/>
        <end position="258"/>
    </location>
</feature>
<feature type="compositionally biased region" description="Basic residues" evidence="1">
    <location>
        <begin position="154"/>
        <end position="163"/>
    </location>
</feature>
<dbReference type="SUPFAM" id="SSF46785">
    <property type="entry name" value="Winged helix' DNA-binding domain"/>
    <property type="match status" value="1"/>
</dbReference>
<dbReference type="PROSITE" id="PS50250">
    <property type="entry name" value="PCI"/>
    <property type="match status" value="1"/>
</dbReference>
<accession>A0AAN8ZU91</accession>
<feature type="compositionally biased region" description="Low complexity" evidence="1">
    <location>
        <begin position="133"/>
        <end position="146"/>
    </location>
</feature>
<feature type="compositionally biased region" description="Low complexity" evidence="1">
    <location>
        <begin position="83"/>
        <end position="97"/>
    </location>
</feature>
<gene>
    <name evidence="3" type="primary">PSMD11_1</name>
    <name evidence="3" type="ORF">SK128_002358</name>
</gene>
<feature type="region of interest" description="Disordered" evidence="1">
    <location>
        <begin position="347"/>
        <end position="391"/>
    </location>
</feature>
<dbReference type="InterPro" id="IPR000717">
    <property type="entry name" value="PCI_dom"/>
</dbReference>
<dbReference type="SMART" id="SM00088">
    <property type="entry name" value="PINT"/>
    <property type="match status" value="1"/>
</dbReference>
<dbReference type="InterPro" id="IPR050871">
    <property type="entry name" value="26S_Proteasome/COP9_Components"/>
</dbReference>
<feature type="compositionally biased region" description="Polar residues" evidence="1">
    <location>
        <begin position="244"/>
        <end position="253"/>
    </location>
</feature>
<dbReference type="AlphaFoldDB" id="A0AAN8ZU91"/>
<reference evidence="3 4" key="1">
    <citation type="submission" date="2023-11" db="EMBL/GenBank/DDBJ databases">
        <title>Halocaridina rubra genome assembly.</title>
        <authorList>
            <person name="Smith C."/>
        </authorList>
    </citation>
    <scope>NUCLEOTIDE SEQUENCE [LARGE SCALE GENOMIC DNA]</scope>
    <source>
        <strain evidence="3">EP-1</strain>
        <tissue evidence="3">Whole</tissue>
    </source>
</reference>
<dbReference type="InterPro" id="IPR036390">
    <property type="entry name" value="WH_DNA-bd_sf"/>
</dbReference>
<evidence type="ECO:0000313" key="4">
    <source>
        <dbReference type="Proteomes" id="UP001381693"/>
    </source>
</evidence>
<dbReference type="GO" id="GO:0000502">
    <property type="term" value="C:proteasome complex"/>
    <property type="evidence" value="ECO:0007669"/>
    <property type="project" value="UniProtKB-KW"/>
</dbReference>
<feature type="region of interest" description="Disordered" evidence="1">
    <location>
        <begin position="278"/>
        <end position="321"/>
    </location>
</feature>
<feature type="compositionally biased region" description="Polar residues" evidence="1">
    <location>
        <begin position="369"/>
        <end position="379"/>
    </location>
</feature>
<keyword evidence="3" id="KW-0647">Proteasome</keyword>
<dbReference type="Pfam" id="PF01399">
    <property type="entry name" value="PCI"/>
    <property type="match status" value="1"/>
</dbReference>
<feature type="compositionally biased region" description="Polar residues" evidence="1">
    <location>
        <begin position="289"/>
        <end position="300"/>
    </location>
</feature>
<sequence>MPRKQSNLKAAKTVATPGSPQRGRRKHQSKPTPGKIPESPPRKSRRRMATLDPPAQRKSRRRTATPDPPPRELPRGRGSTRGSRNPSASNSSLSPRTSVRKSRRGSTDSSASSMGNASGTSTSTPKTRRSRRGSNSSEASAISENATITLSGSRGRRQKRIRSKSPLAVVTAKTNGASPPSSPKLPSKRKKGPGTKTVSPVRGRSSRRRTRGQSNNSETASFELDGDTEDGEGNQSISEKKAESCNSEVTISDSKCPLEADVNVNGGKICCNSEIASNSASKDADQHPQDQNSSSSNGVNAHSEIVCDKNPSNKRLKNKNMSETVSKVDEIICNNISSEDIGVLVKSDPSETPLDSSSHKVHVKRRMSSSDSLDANSGHPQKKTRTDVKSEGEVVEVCGANSISSLGSTSENPKVEKKSVPMEKVNQVMKSAAEVFLETLSLNEEQKSEICSGLSADVKDSSPDKIVEVLVEKLLNAEAGVKTMNAPRFNKFLRQLLTHYCASENTRQSKHLLCEKAVEWARERKSVNLRHELELTLMSLYYTTKNYKKAESIASALYSETKKLQDKEKTVKACLCLSQVYHAMGNISKARANITTAKTEALKIYTPPDMQGELDLQSGIMQVAEGKDMETAFSYFKEAATGFTSRKQRSRALKYMLLSKVMVNKSEEGEKTVRSQSHMQDIDEGVEAMLAITSAANRSSLADFKKTRAQFKLYLEGDMVVAAVLDDLYTSMMEKNLLNIVLPYERLQIMYIAEKIGLPREEVERRLSQMILDKRINAQLDHRDDCLYVYGAEEKDAVYVKGMESISQLDKTVSHLNRKVKKLL</sequence>
<dbReference type="PANTHER" id="PTHR10678">
    <property type="entry name" value="26S PROTEASOME NON-ATPASE REGULATORY SUBUNIT 11/COP9 SIGNALOSOME COMPLEX SUBUNIT 2"/>
    <property type="match status" value="1"/>
</dbReference>
<evidence type="ECO:0000259" key="2">
    <source>
        <dbReference type="PROSITE" id="PS50250"/>
    </source>
</evidence>
<protein>
    <submittedName>
        <fullName evidence="3">26S proteasome non-ATPase regulatory subunit 11</fullName>
    </submittedName>
</protein>
<comment type="caution">
    <text evidence="3">The sequence shown here is derived from an EMBL/GenBank/DDBJ whole genome shotgun (WGS) entry which is preliminary data.</text>
</comment>
<dbReference type="Proteomes" id="UP001381693">
    <property type="component" value="Unassembled WGS sequence"/>
</dbReference>
<name>A0AAN8ZU91_HALRR</name>